<dbReference type="SUPFAM" id="SSF55961">
    <property type="entry name" value="Bet v1-like"/>
    <property type="match status" value="1"/>
</dbReference>
<evidence type="ECO:0000259" key="2">
    <source>
        <dbReference type="Pfam" id="PF08327"/>
    </source>
</evidence>
<dbReference type="EMBL" id="JAKEVZ010000008">
    <property type="protein sequence ID" value="MCF1751720.1"/>
    <property type="molecule type" value="Genomic_DNA"/>
</dbReference>
<accession>A0ABS9BUJ4</accession>
<name>A0ABS9BUJ4_9BACT</name>
<evidence type="ECO:0000313" key="3">
    <source>
        <dbReference type="EMBL" id="MCF1751720.1"/>
    </source>
</evidence>
<evidence type="ECO:0000313" key="4">
    <source>
        <dbReference type="Proteomes" id="UP001201449"/>
    </source>
</evidence>
<dbReference type="Pfam" id="PF08327">
    <property type="entry name" value="AHSA1"/>
    <property type="match status" value="1"/>
</dbReference>
<dbReference type="RefSeq" id="WP_234861678.1">
    <property type="nucleotide sequence ID" value="NZ_JAKEVZ010000008.1"/>
</dbReference>
<dbReference type="CDD" id="cd08897">
    <property type="entry name" value="SRPBCC_CalC_Aha1-like_4"/>
    <property type="match status" value="1"/>
</dbReference>
<proteinExistence type="inferred from homology"/>
<feature type="domain" description="Activator of Hsp90 ATPase homologue 1/2-like C-terminal" evidence="2">
    <location>
        <begin position="14"/>
        <end position="136"/>
    </location>
</feature>
<protein>
    <submittedName>
        <fullName evidence="3">SRPBCC family protein</fullName>
    </submittedName>
</protein>
<gene>
    <name evidence="3" type="ORF">L0U89_11625</name>
</gene>
<dbReference type="Proteomes" id="UP001201449">
    <property type="component" value="Unassembled WGS sequence"/>
</dbReference>
<organism evidence="3 4">
    <name type="scientific">Mariniradius sediminis</name>
    <dbReference type="NCBI Taxonomy" id="2909237"/>
    <lineage>
        <taxon>Bacteria</taxon>
        <taxon>Pseudomonadati</taxon>
        <taxon>Bacteroidota</taxon>
        <taxon>Cytophagia</taxon>
        <taxon>Cytophagales</taxon>
        <taxon>Cyclobacteriaceae</taxon>
        <taxon>Mariniradius</taxon>
    </lineage>
</organism>
<reference evidence="3 4" key="1">
    <citation type="submission" date="2022-01" db="EMBL/GenBank/DDBJ databases">
        <title>Mariniradius saccharolyticus sp. nov., isolated from sediment of a river.</title>
        <authorList>
            <person name="Liu H."/>
        </authorList>
    </citation>
    <scope>NUCLEOTIDE SEQUENCE [LARGE SCALE GENOMIC DNA]</scope>
    <source>
        <strain evidence="3 4">RY-2</strain>
    </source>
</reference>
<keyword evidence="4" id="KW-1185">Reference proteome</keyword>
<comment type="caution">
    <text evidence="3">The sequence shown here is derived from an EMBL/GenBank/DDBJ whole genome shotgun (WGS) entry which is preliminary data.</text>
</comment>
<comment type="similarity">
    <text evidence="1">Belongs to the AHA1 family.</text>
</comment>
<dbReference type="Gene3D" id="3.30.530.20">
    <property type="match status" value="1"/>
</dbReference>
<dbReference type="InterPro" id="IPR023393">
    <property type="entry name" value="START-like_dom_sf"/>
</dbReference>
<sequence length="141" mass="16053">MKKSPITVQASIAAPLQKVWDYWTGPEHVTQWNQASEDWHCPKASNDLRTGGKFSSTMSAKDGSMSFDFEGVYDEVIPGELIRYTMADGREVSISFEVQDGMTLVIETFDPESMHSEELQRAGWQAIMDNFKRYVETMSRD</sequence>
<evidence type="ECO:0000256" key="1">
    <source>
        <dbReference type="ARBA" id="ARBA00006817"/>
    </source>
</evidence>
<dbReference type="InterPro" id="IPR013538">
    <property type="entry name" value="ASHA1/2-like_C"/>
</dbReference>